<evidence type="ECO:0000313" key="2">
    <source>
        <dbReference type="Proteomes" id="UP000229907"/>
    </source>
</evidence>
<dbReference type="KEGG" id="bcho:BcFMB_02630"/>
<dbReference type="AlphaFoldDB" id="A0A2D3D571"/>
<accession>A0A2D3D571</accession>
<evidence type="ECO:0000313" key="1">
    <source>
        <dbReference type="EMBL" id="ATU20006.1"/>
    </source>
</evidence>
<name>A0A2D3D571_9BIFI</name>
<sequence>MALRLVDVMARDLGVTRKPGDDAQGHAFTVRTTFTALRFWMQACCIDDGYGGALGVTQTSVEHKATDWIAQLNAVYPWLEDTFDATMLRRYCSALVGVGDLVRTDEGTLRCTRPHNLTVPYGASHGVREDGTVVTAQLGLRDLSVQDWSDCMLAGSVVFAGVPEHDGVISFEPEAIDPRLPYRDDLLFLATWPGG</sequence>
<dbReference type="Proteomes" id="UP000229907">
    <property type="component" value="Chromosome"/>
</dbReference>
<reference evidence="1 2" key="1">
    <citation type="submission" date="2016-11" db="EMBL/GenBank/DDBJ databases">
        <title>complete genome sequence of Bifidobacterium choerinum strain FMB-1.</title>
        <authorList>
            <person name="Park C.-S."/>
            <person name="Jung D.-H."/>
            <person name="Choi D.-S."/>
        </authorList>
    </citation>
    <scope>NUCLEOTIDE SEQUENCE [LARGE SCALE GENOMIC DNA]</scope>
    <source>
        <strain evidence="1 2">FMB-1</strain>
    </source>
</reference>
<dbReference type="RefSeq" id="WP_099720975.1">
    <property type="nucleotide sequence ID" value="NZ_CP018044.1"/>
</dbReference>
<protein>
    <submittedName>
        <fullName evidence="1">Uncharacterized protein</fullName>
    </submittedName>
</protein>
<dbReference type="EMBL" id="CP018044">
    <property type="protein sequence ID" value="ATU20006.1"/>
    <property type="molecule type" value="Genomic_DNA"/>
</dbReference>
<gene>
    <name evidence="1" type="ORF">BcFMB_02630</name>
</gene>
<proteinExistence type="predicted"/>
<organism evidence="1 2">
    <name type="scientific">Bifidobacterium choerinum</name>
    <dbReference type="NCBI Taxonomy" id="35760"/>
    <lineage>
        <taxon>Bacteria</taxon>
        <taxon>Bacillati</taxon>
        <taxon>Actinomycetota</taxon>
        <taxon>Actinomycetes</taxon>
        <taxon>Bifidobacteriales</taxon>
        <taxon>Bifidobacteriaceae</taxon>
        <taxon>Bifidobacterium</taxon>
    </lineage>
</organism>